<accession>A0A381VCL0</accession>
<organism evidence="1">
    <name type="scientific">marine metagenome</name>
    <dbReference type="NCBI Taxonomy" id="408172"/>
    <lineage>
        <taxon>unclassified sequences</taxon>
        <taxon>metagenomes</taxon>
        <taxon>ecological metagenomes</taxon>
    </lineage>
</organism>
<proteinExistence type="predicted"/>
<feature type="non-terminal residue" evidence="1">
    <location>
        <position position="1348"/>
    </location>
</feature>
<protein>
    <submittedName>
        <fullName evidence="1">Uncharacterized protein</fullName>
    </submittedName>
</protein>
<evidence type="ECO:0000313" key="1">
    <source>
        <dbReference type="EMBL" id="SVA37508.1"/>
    </source>
</evidence>
<feature type="non-terminal residue" evidence="1">
    <location>
        <position position="1"/>
    </location>
</feature>
<gene>
    <name evidence="1" type="ORF">METZ01_LOCUS90362</name>
</gene>
<reference evidence="1" key="1">
    <citation type="submission" date="2018-05" db="EMBL/GenBank/DDBJ databases">
        <authorList>
            <person name="Lanie J.A."/>
            <person name="Ng W.-L."/>
            <person name="Kazmierczak K.M."/>
            <person name="Andrzejewski T.M."/>
            <person name="Davidsen T.M."/>
            <person name="Wayne K.J."/>
            <person name="Tettelin H."/>
            <person name="Glass J.I."/>
            <person name="Rusch D."/>
            <person name="Podicherti R."/>
            <person name="Tsui H.-C.T."/>
            <person name="Winkler M.E."/>
        </authorList>
    </citation>
    <scope>NUCLEOTIDE SEQUENCE</scope>
</reference>
<dbReference type="EMBL" id="UINC01008328">
    <property type="protein sequence ID" value="SVA37508.1"/>
    <property type="molecule type" value="Genomic_DNA"/>
</dbReference>
<sequence>VDATEANVAEYDLLIYKTNEDDGSWELLKSDDEEYHITASRVEHGDFFISEAGIAGDIWMSDGSEAGAWWKAGMYLTTGNDTLNVNVGTAANQVVALNAEAKLPAVDASLLVGLTAEQINVVGGEPSVTNEEFNALGDLRLESTDETEAEDNWRLTYGIVQDQLDDKQNGNANLDDLADGELTYDKVEFGEFFIKQAGDDEKVWTWVGTEADGVGSWILPPGAQRLNSLMDASTMPLTGEESSDNVFIGEGSGHTIDIGSGNGNLNTALGRNALASLQEGNINVAIGKDAGQNIVDGNGNILIGFNAGKDLGPNESNKLIINNNNTADGVLYPLIEGDFETGEVLINNSLYATNSLHLGSSADNKFTIEQTEGDITIKSEGDEKKISFVVNGDDDLLTMDYDGVIKLSGETKIASDETNDTYINIDGGGANLNLTGQEDVVVNAADEFRLNGNNISLSGAEIISITNESGQDNKISFVVNDGTELLKMESDEMIKLVGTTKIASDDNSESYINATDSGQILNLKGKEKVLVHAVDENVGVIQLLAEDSVNLTADNIVFTAENEFVVSNNMRVGGNFRISNDDESAELLISYDGNDDFTIANTKVDKDVIFQVESGNVMRLDGTEQALQMTDNRQIQFRNNSNYISSSATSVLDIVAPSLNINAATLTNVSGDLLVGDSLMVGATPNHFSITQEVGGDVFLMNNRVGKDVTIGVYRGGPTRDEVLTIDGLTGHLTVSKKVDIQNDVIAGTNSELRFVNTGLQANDIIAEIISTESETEFNKVTMKKAVHSGAEQGIISFNARINDGDYKFMEINTKYDDPLNDTTITVYKDFEVLGRLYTNSTAFATSITPAVAGQATIGEQTLPWGDLYLYDGNLTPDESAHIYFQNEGELGAPDVTISHDPGLGIRLKDDKQMQFKSANTYIYGSGTNPDEILNLIAPTLTMDKADGTDIQVNVEGNLNPTTLIIGADNNEFTIKENSSVADEILITSAISNKDVVFSTNMGGTANTEVMRIVGANASLRMEGDQMVEFNNANAYIHSSATDQLDLAGNEIVLKTQSGAATIAKVEGTLKANSGLTLYEGATDEFKIYESAASEDDYIIKNETIAKDVVFVADKSMGELDEEVMRVVGADASLRMTGENPVQFSNADHYIKVDVDGDLTPLNIVAQGTNSIIKIGKDGGDAENTDSIAVVGDKVQVRADNFSVKADNRFWFETDDITMMPLTSDEAPALKLLSSKSSVDPLPAELVFERNAGAGSTFEILGKIVGKGQTDPAGETPQEFASILFKSPVVDEAAADGGLRGAIYFKTLNSGLDDETNEPIINLMDINGTVKKQVTIKGDLKVGGAISM</sequence>
<name>A0A381VCL0_9ZZZZ</name>